<dbReference type="GO" id="GO:0000036">
    <property type="term" value="F:acyl carrier activity"/>
    <property type="evidence" value="ECO:0007669"/>
    <property type="project" value="TreeGrafter"/>
</dbReference>
<feature type="domain" description="Acyl-ACP thioesterase-like C-terminal" evidence="9">
    <location>
        <begin position="152"/>
        <end position="248"/>
    </location>
</feature>
<evidence type="ECO:0000256" key="4">
    <source>
        <dbReference type="ARBA" id="ARBA00022832"/>
    </source>
</evidence>
<evidence type="ECO:0000256" key="5">
    <source>
        <dbReference type="ARBA" id="ARBA00022946"/>
    </source>
</evidence>
<dbReference type="Pfam" id="PF01643">
    <property type="entry name" value="Acyl-ACP_TE"/>
    <property type="match status" value="1"/>
</dbReference>
<protein>
    <submittedName>
        <fullName evidence="10">Acyl-ACP thioesterase</fullName>
    </submittedName>
</protein>
<dbReference type="EMBL" id="LGTE01000043">
    <property type="protein sequence ID" value="KNZ68211.1"/>
    <property type="molecule type" value="Genomic_DNA"/>
</dbReference>
<evidence type="ECO:0000256" key="2">
    <source>
        <dbReference type="ARBA" id="ARBA00022516"/>
    </source>
</evidence>
<dbReference type="Pfam" id="PF20791">
    <property type="entry name" value="Acyl-ACP_TE_C"/>
    <property type="match status" value="1"/>
</dbReference>
<keyword evidence="6" id="KW-0443">Lipid metabolism</keyword>
<evidence type="ECO:0000259" key="8">
    <source>
        <dbReference type="Pfam" id="PF01643"/>
    </source>
</evidence>
<keyword evidence="11" id="KW-1185">Reference proteome</keyword>
<dbReference type="Proteomes" id="UP000037175">
    <property type="component" value="Unassembled WGS sequence"/>
</dbReference>
<evidence type="ECO:0000259" key="9">
    <source>
        <dbReference type="Pfam" id="PF20791"/>
    </source>
</evidence>
<proteinExistence type="inferred from homology"/>
<evidence type="ECO:0000256" key="3">
    <source>
        <dbReference type="ARBA" id="ARBA00022801"/>
    </source>
</evidence>
<evidence type="ECO:0000256" key="6">
    <source>
        <dbReference type="ARBA" id="ARBA00023098"/>
    </source>
</evidence>
<comment type="similarity">
    <text evidence="1">Belongs to the acyl-ACP thioesterase family.</text>
</comment>
<dbReference type="PANTHER" id="PTHR31727">
    <property type="entry name" value="OLEOYL-ACYL CARRIER PROTEIN THIOESTERASE 1, CHLOROPLASTIC"/>
    <property type="match status" value="1"/>
</dbReference>
<dbReference type="CDD" id="cd00586">
    <property type="entry name" value="4HBT"/>
    <property type="match status" value="2"/>
</dbReference>
<keyword evidence="4" id="KW-0276">Fatty acid metabolism</keyword>
<evidence type="ECO:0000313" key="10">
    <source>
        <dbReference type="EMBL" id="KNZ68211.1"/>
    </source>
</evidence>
<dbReference type="InterPro" id="IPR029069">
    <property type="entry name" value="HotDog_dom_sf"/>
</dbReference>
<gene>
    <name evidence="10" type="ORF">Tfer_3238</name>
</gene>
<evidence type="ECO:0000313" key="11">
    <source>
        <dbReference type="Proteomes" id="UP000037175"/>
    </source>
</evidence>
<accession>A0A0L6VYC3</accession>
<keyword evidence="3" id="KW-0378">Hydrolase</keyword>
<dbReference type="GO" id="GO:0016297">
    <property type="term" value="F:fatty acyl-[ACP] hydrolase activity"/>
    <property type="evidence" value="ECO:0007669"/>
    <property type="project" value="InterPro"/>
</dbReference>
<dbReference type="AlphaFoldDB" id="A0A0L6VYC3"/>
<keyword evidence="7" id="KW-0275">Fatty acid biosynthesis</keyword>
<evidence type="ECO:0000256" key="1">
    <source>
        <dbReference type="ARBA" id="ARBA00006500"/>
    </source>
</evidence>
<organism evidence="10 11">
    <name type="scientific">Thermincola ferriacetica</name>
    <dbReference type="NCBI Taxonomy" id="281456"/>
    <lineage>
        <taxon>Bacteria</taxon>
        <taxon>Bacillati</taxon>
        <taxon>Bacillota</taxon>
        <taxon>Clostridia</taxon>
        <taxon>Eubacteriales</taxon>
        <taxon>Thermincolaceae</taxon>
        <taxon>Thermincola</taxon>
    </lineage>
</organism>
<dbReference type="InterPro" id="IPR002864">
    <property type="entry name" value="Acyl-ACP_thioesterase_NHD"/>
</dbReference>
<dbReference type="PATRIC" id="fig|281456.6.peg.3415"/>
<dbReference type="InterPro" id="IPR049427">
    <property type="entry name" value="Acyl-ACP_TE_C"/>
</dbReference>
<name>A0A0L6VYC3_9FIRM</name>
<dbReference type="PANTHER" id="PTHR31727:SF6">
    <property type="entry name" value="OLEOYL-ACYL CARRIER PROTEIN THIOESTERASE 1, CHLOROPLASTIC"/>
    <property type="match status" value="1"/>
</dbReference>
<dbReference type="RefSeq" id="WP_052219147.1">
    <property type="nucleotide sequence ID" value="NZ_LGTE01000043.1"/>
</dbReference>
<keyword evidence="2" id="KW-0444">Lipid biosynthesis</keyword>
<dbReference type="SUPFAM" id="SSF54637">
    <property type="entry name" value="Thioesterase/thiol ester dehydrase-isomerase"/>
    <property type="match status" value="2"/>
</dbReference>
<feature type="domain" description="Acyl-ACP thioesterase N-terminal hotdog" evidence="8">
    <location>
        <begin position="4"/>
        <end position="130"/>
    </location>
</feature>
<reference evidence="11" key="1">
    <citation type="submission" date="2015-07" db="EMBL/GenBank/DDBJ databases">
        <title>Complete Genome of Thermincola ferriacetica strain Z-0001T.</title>
        <authorList>
            <person name="Lusk B."/>
            <person name="Badalamenti J.P."/>
            <person name="Parameswaran P."/>
            <person name="Bond D.R."/>
            <person name="Torres C.I."/>
        </authorList>
    </citation>
    <scope>NUCLEOTIDE SEQUENCE [LARGE SCALE GENOMIC DNA]</scope>
    <source>
        <strain evidence="11">Z-0001</strain>
    </source>
</reference>
<evidence type="ECO:0000256" key="7">
    <source>
        <dbReference type="ARBA" id="ARBA00023160"/>
    </source>
</evidence>
<sequence length="252" mass="29286">MGPYQTSIPVHYYEINNHRQASPVAILNYLEEAAIRHSESVGWGIEKLLANSRGWLLTRWSLHMQKYPQWGETVNIETWPYKFERFYATREFRISDREGRVLGAATTLWVFFDLRRKRPVRIPPDIYDAYGTGAERMVVDEFADLPAIDEPDSKLEFRVRLSDIDTNDHVNNTKYVEWLLETVPLSVHKGFLLSSVEIAYKKETSYGSTVLCGIKETEAGERQTTFLHIILDRDSGTELARARTVWQKRSKI</sequence>
<keyword evidence="5" id="KW-0809">Transit peptide</keyword>
<comment type="caution">
    <text evidence="10">The sequence shown here is derived from an EMBL/GenBank/DDBJ whole genome shotgun (WGS) entry which is preliminary data.</text>
</comment>
<dbReference type="InterPro" id="IPR045023">
    <property type="entry name" value="FATA/B"/>
</dbReference>
<dbReference type="Gene3D" id="3.10.129.10">
    <property type="entry name" value="Hotdog Thioesterase"/>
    <property type="match status" value="1"/>
</dbReference>